<evidence type="ECO:0000313" key="1">
    <source>
        <dbReference type="EMBL" id="SMC70715.1"/>
    </source>
</evidence>
<accession>A0A1W2BCL6</accession>
<dbReference type="EMBL" id="FWXJ01000012">
    <property type="protein sequence ID" value="SMC70715.1"/>
    <property type="molecule type" value="Genomic_DNA"/>
</dbReference>
<dbReference type="Proteomes" id="UP000192708">
    <property type="component" value="Unassembled WGS sequence"/>
</dbReference>
<gene>
    <name evidence="1" type="ORF">SAMN06296008_11264</name>
</gene>
<proteinExistence type="predicted"/>
<dbReference type="AlphaFoldDB" id="A0A1W2BCL6"/>
<organism evidence="1 2">
    <name type="scientific">Polynucleobacter kasalickyi</name>
    <dbReference type="NCBI Taxonomy" id="1938817"/>
    <lineage>
        <taxon>Bacteria</taxon>
        <taxon>Pseudomonadati</taxon>
        <taxon>Pseudomonadota</taxon>
        <taxon>Betaproteobacteria</taxon>
        <taxon>Burkholderiales</taxon>
        <taxon>Burkholderiaceae</taxon>
        <taxon>Polynucleobacter</taxon>
    </lineage>
</organism>
<reference evidence="1 2" key="1">
    <citation type="submission" date="2017-04" db="EMBL/GenBank/DDBJ databases">
        <authorList>
            <person name="Afonso C.L."/>
            <person name="Miller P.J."/>
            <person name="Scott M.A."/>
            <person name="Spackman E."/>
            <person name="Goraichik I."/>
            <person name="Dimitrov K.M."/>
            <person name="Suarez D.L."/>
            <person name="Swayne D.E."/>
        </authorList>
    </citation>
    <scope>NUCLEOTIDE SEQUENCE [LARGE SCALE GENOMIC DNA]</scope>
    <source>
        <strain evidence="1 2">VK13</strain>
    </source>
</reference>
<name>A0A1W2BCL6_9BURK</name>
<keyword evidence="2" id="KW-1185">Reference proteome</keyword>
<protein>
    <submittedName>
        <fullName evidence="1">Uncharacterized protein</fullName>
    </submittedName>
</protein>
<evidence type="ECO:0000313" key="2">
    <source>
        <dbReference type="Proteomes" id="UP000192708"/>
    </source>
</evidence>
<sequence>MIDKIVPLLYRVAIFMANSFLDDPAMLAFAFV</sequence>